<proteinExistence type="predicted"/>
<dbReference type="PROSITE" id="PS50109">
    <property type="entry name" value="HIS_KIN"/>
    <property type="match status" value="1"/>
</dbReference>
<evidence type="ECO:0000256" key="1">
    <source>
        <dbReference type="ARBA" id="ARBA00000085"/>
    </source>
</evidence>
<keyword evidence="5 10" id="KW-0418">Kinase</keyword>
<evidence type="ECO:0000256" key="3">
    <source>
        <dbReference type="ARBA" id="ARBA00022679"/>
    </source>
</evidence>
<dbReference type="InterPro" id="IPR036890">
    <property type="entry name" value="HATPase_C_sf"/>
</dbReference>
<dbReference type="InterPro" id="IPR011712">
    <property type="entry name" value="Sig_transdc_His_kin_sub3_dim/P"/>
</dbReference>
<dbReference type="EC" id="2.7.13.3" evidence="2"/>
<dbReference type="PANTHER" id="PTHR24421">
    <property type="entry name" value="NITRATE/NITRITE SENSOR PROTEIN NARX-RELATED"/>
    <property type="match status" value="1"/>
</dbReference>
<keyword evidence="6" id="KW-0067">ATP-binding</keyword>
<dbReference type="CDD" id="cd16917">
    <property type="entry name" value="HATPase_UhpB-NarQ-NarX-like"/>
    <property type="match status" value="1"/>
</dbReference>
<dbReference type="GO" id="GO:0004673">
    <property type="term" value="F:protein histidine kinase activity"/>
    <property type="evidence" value="ECO:0007669"/>
    <property type="project" value="UniProtKB-EC"/>
</dbReference>
<comment type="caution">
    <text evidence="10">The sequence shown here is derived from an EMBL/GenBank/DDBJ whole genome shotgun (WGS) entry which is preliminary data.</text>
</comment>
<keyword evidence="8" id="KW-0472">Membrane</keyword>
<evidence type="ECO:0000259" key="9">
    <source>
        <dbReference type="PROSITE" id="PS50109"/>
    </source>
</evidence>
<dbReference type="Pfam" id="PF02518">
    <property type="entry name" value="HATPase_c"/>
    <property type="match status" value="1"/>
</dbReference>
<keyword evidence="4" id="KW-0547">Nucleotide-binding</keyword>
<dbReference type="InterPro" id="IPR050482">
    <property type="entry name" value="Sensor_HK_TwoCompSys"/>
</dbReference>
<evidence type="ECO:0000256" key="8">
    <source>
        <dbReference type="SAM" id="Phobius"/>
    </source>
</evidence>
<evidence type="ECO:0000313" key="11">
    <source>
        <dbReference type="Proteomes" id="UP001232245"/>
    </source>
</evidence>
<name>A0ABT9Z6G6_9BACI</name>
<gene>
    <name evidence="10" type="ORF">J2S02_004190</name>
</gene>
<feature type="transmembrane region" description="Helical" evidence="8">
    <location>
        <begin position="122"/>
        <end position="141"/>
    </location>
</feature>
<keyword evidence="3 10" id="KW-0808">Transferase</keyword>
<feature type="transmembrane region" description="Helical" evidence="8">
    <location>
        <begin position="46"/>
        <end position="66"/>
    </location>
</feature>
<keyword evidence="8" id="KW-1133">Transmembrane helix</keyword>
<reference evidence="10 11" key="1">
    <citation type="submission" date="2023-07" db="EMBL/GenBank/DDBJ databases">
        <title>Genomic Encyclopedia of Type Strains, Phase IV (KMG-IV): sequencing the most valuable type-strain genomes for metagenomic binning, comparative biology and taxonomic classification.</title>
        <authorList>
            <person name="Goeker M."/>
        </authorList>
    </citation>
    <scope>NUCLEOTIDE SEQUENCE [LARGE SCALE GENOMIC DNA]</scope>
    <source>
        <strain evidence="10 11">DSM 17723</strain>
    </source>
</reference>
<feature type="domain" description="Histidine kinase" evidence="9">
    <location>
        <begin position="205"/>
        <end position="396"/>
    </location>
</feature>
<evidence type="ECO:0000256" key="4">
    <source>
        <dbReference type="ARBA" id="ARBA00022741"/>
    </source>
</evidence>
<feature type="transmembrane region" description="Helical" evidence="8">
    <location>
        <begin position="75"/>
        <end position="92"/>
    </location>
</feature>
<dbReference type="Proteomes" id="UP001232245">
    <property type="component" value="Unassembled WGS sequence"/>
</dbReference>
<protein>
    <recommendedName>
        <fullName evidence="2">histidine kinase</fullName>
        <ecNumber evidence="2">2.7.13.3</ecNumber>
    </recommendedName>
</protein>
<evidence type="ECO:0000256" key="5">
    <source>
        <dbReference type="ARBA" id="ARBA00022777"/>
    </source>
</evidence>
<evidence type="ECO:0000313" key="10">
    <source>
        <dbReference type="EMBL" id="MDQ0227843.1"/>
    </source>
</evidence>
<dbReference type="Gene3D" id="1.20.5.1930">
    <property type="match status" value="1"/>
</dbReference>
<comment type="catalytic activity">
    <reaction evidence="1">
        <text>ATP + protein L-histidine = ADP + protein N-phospho-L-histidine.</text>
        <dbReference type="EC" id="2.7.13.3"/>
    </reaction>
</comment>
<dbReference type="EMBL" id="JAUSTZ010000012">
    <property type="protein sequence ID" value="MDQ0227843.1"/>
    <property type="molecule type" value="Genomic_DNA"/>
</dbReference>
<accession>A0ABT9Z6G6</accession>
<evidence type="ECO:0000256" key="2">
    <source>
        <dbReference type="ARBA" id="ARBA00012438"/>
    </source>
</evidence>
<dbReference type="InterPro" id="IPR005467">
    <property type="entry name" value="His_kinase_dom"/>
</dbReference>
<dbReference type="SUPFAM" id="SSF55874">
    <property type="entry name" value="ATPase domain of HSP90 chaperone/DNA topoisomerase II/histidine kinase"/>
    <property type="match status" value="1"/>
</dbReference>
<feature type="transmembrane region" description="Helical" evidence="8">
    <location>
        <begin position="21"/>
        <end position="40"/>
    </location>
</feature>
<keyword evidence="8" id="KW-0812">Transmembrane</keyword>
<organism evidence="10 11">
    <name type="scientific">Metabacillus niabensis</name>
    <dbReference type="NCBI Taxonomy" id="324854"/>
    <lineage>
        <taxon>Bacteria</taxon>
        <taxon>Bacillati</taxon>
        <taxon>Bacillota</taxon>
        <taxon>Bacilli</taxon>
        <taxon>Bacillales</taxon>
        <taxon>Bacillaceae</taxon>
        <taxon>Metabacillus</taxon>
    </lineage>
</organism>
<evidence type="ECO:0000256" key="7">
    <source>
        <dbReference type="ARBA" id="ARBA00023012"/>
    </source>
</evidence>
<keyword evidence="11" id="KW-1185">Reference proteome</keyword>
<feature type="transmembrane region" description="Helical" evidence="8">
    <location>
        <begin position="98"/>
        <end position="115"/>
    </location>
</feature>
<dbReference type="PANTHER" id="PTHR24421:SF55">
    <property type="entry name" value="SENSOR HISTIDINE KINASE YDFH"/>
    <property type="match status" value="1"/>
</dbReference>
<keyword evidence="7" id="KW-0902">Two-component regulatory system</keyword>
<feature type="transmembrane region" description="Helical" evidence="8">
    <location>
        <begin position="147"/>
        <end position="166"/>
    </location>
</feature>
<dbReference type="Gene3D" id="3.30.565.10">
    <property type="entry name" value="Histidine kinase-like ATPase, C-terminal domain"/>
    <property type="match status" value="1"/>
</dbReference>
<evidence type="ECO:0000256" key="6">
    <source>
        <dbReference type="ARBA" id="ARBA00022840"/>
    </source>
</evidence>
<dbReference type="Pfam" id="PF07730">
    <property type="entry name" value="HisKA_3"/>
    <property type="match status" value="1"/>
</dbReference>
<dbReference type="InterPro" id="IPR003594">
    <property type="entry name" value="HATPase_dom"/>
</dbReference>
<sequence>MKMNKYRNSIYKISELLEVTRVPILLWIILVYIAALILQFISEPIIIQSIAFTFITALHIFLYWICNLLIGNYRWLYFLVQGTLIISSAFLVPSGSPVILIGLLPILIAQSITIFQNNIKVFIVFIILYALYCLSIGFIYGVEELPIFIPILFVILTIVIFYSVTYNRQVNARVRMEYYLKDLEQAHRKVEELTLANERQRLARDLHDTLAQGVAGLIMQLEAIEAHIKKGNTARTEEILKISMQQARDTLSDARKAIDDLRAKGIDEIDFYQACIDMVKKFSEANPIAVEDEIEPVHNLSGIKKEHSLYILSECLTNILKHSQAKKVKVIIKKERDLLLMKVEDNGVGFSTNQIGKSIGKYGLLGLKERVRIIDGEIDITSSSNAGTMISVRFPL</sequence>